<comment type="pathway">
    <text evidence="5 6">Purine metabolism; IMP biosynthesis via de novo pathway; 5-amino-1-(5-phospho-D-ribosyl)imidazole-4-carboxylate from 5-amino-1-(5-phospho-D-ribosyl)imidazole (N5-CAIR route): step 1/2.</text>
</comment>
<dbReference type="HAMAP" id="MF_01928">
    <property type="entry name" value="PurK"/>
    <property type="match status" value="1"/>
</dbReference>
<feature type="binding site" evidence="5">
    <location>
        <position position="222"/>
    </location>
    <ligand>
        <name>ATP</name>
        <dbReference type="ChEBI" id="CHEBI:30616"/>
    </ligand>
</feature>
<dbReference type="SUPFAM" id="SSF51246">
    <property type="entry name" value="Rudiment single hybrid motif"/>
    <property type="match status" value="1"/>
</dbReference>
<dbReference type="GO" id="GO:0034028">
    <property type="term" value="F:5-(carboxyamino)imidazole ribonucleotide synthase activity"/>
    <property type="evidence" value="ECO:0007669"/>
    <property type="project" value="UniProtKB-UniRule"/>
</dbReference>
<dbReference type="UniPathway" id="UPA00074">
    <property type="reaction ID" value="UER00942"/>
</dbReference>
<comment type="function">
    <text evidence="6">Catalyzes the ATP-dependent conversion of 5-aminoimidazole ribonucleotide (AIR) and HCO(3)- to N5-carboxyaminoimidazole ribonucleotide (N5-CAIR).</text>
</comment>
<proteinExistence type="inferred from homology"/>
<dbReference type="InterPro" id="IPR054350">
    <property type="entry name" value="PurT/PurK_preATP-grasp"/>
</dbReference>
<evidence type="ECO:0000259" key="8">
    <source>
        <dbReference type="PROSITE" id="PS50975"/>
    </source>
</evidence>
<dbReference type="GO" id="GO:0046872">
    <property type="term" value="F:metal ion binding"/>
    <property type="evidence" value="ECO:0007669"/>
    <property type="project" value="InterPro"/>
</dbReference>
<dbReference type="GO" id="GO:0006189">
    <property type="term" value="P:'de novo' IMP biosynthetic process"/>
    <property type="evidence" value="ECO:0007669"/>
    <property type="project" value="UniProtKB-UniRule"/>
</dbReference>
<accession>A0A2T3W7S6</accession>
<name>A0A2T3W7S6_9DEIO</name>
<dbReference type="GO" id="GO:0004638">
    <property type="term" value="F:phosphoribosylaminoimidazole carboxylase activity"/>
    <property type="evidence" value="ECO:0007669"/>
    <property type="project" value="InterPro"/>
</dbReference>
<comment type="similarity">
    <text evidence="5 6">Belongs to the PurK/PurT family.</text>
</comment>
<dbReference type="GO" id="GO:0005524">
    <property type="term" value="F:ATP binding"/>
    <property type="evidence" value="ECO:0007669"/>
    <property type="project" value="UniProtKB-UniRule"/>
</dbReference>
<dbReference type="EMBL" id="PYSV01000008">
    <property type="protein sequence ID" value="PTA67966.1"/>
    <property type="molecule type" value="Genomic_DNA"/>
</dbReference>
<dbReference type="OrthoDB" id="9804625at2"/>
<comment type="catalytic activity">
    <reaction evidence="5 6">
        <text>5-amino-1-(5-phospho-beta-D-ribosyl)imidazole + hydrogencarbonate + ATP = 5-carboxyamino-1-(5-phospho-D-ribosyl)imidazole + ADP + phosphate + 2 H(+)</text>
        <dbReference type="Rhea" id="RHEA:19317"/>
        <dbReference type="ChEBI" id="CHEBI:15378"/>
        <dbReference type="ChEBI" id="CHEBI:17544"/>
        <dbReference type="ChEBI" id="CHEBI:30616"/>
        <dbReference type="ChEBI" id="CHEBI:43474"/>
        <dbReference type="ChEBI" id="CHEBI:58730"/>
        <dbReference type="ChEBI" id="CHEBI:137981"/>
        <dbReference type="ChEBI" id="CHEBI:456216"/>
        <dbReference type="EC" id="6.3.4.18"/>
    </reaction>
</comment>
<dbReference type="InterPro" id="IPR040686">
    <property type="entry name" value="PurK_C"/>
</dbReference>
<evidence type="ECO:0000313" key="9">
    <source>
        <dbReference type="EMBL" id="PTA67966.1"/>
    </source>
</evidence>
<dbReference type="Pfam" id="PF22660">
    <property type="entry name" value="RS_preATP-grasp-like"/>
    <property type="match status" value="1"/>
</dbReference>
<organism evidence="9 10">
    <name type="scientific">Deinococcus arcticus</name>
    <dbReference type="NCBI Taxonomy" id="2136176"/>
    <lineage>
        <taxon>Bacteria</taxon>
        <taxon>Thermotogati</taxon>
        <taxon>Deinococcota</taxon>
        <taxon>Deinococci</taxon>
        <taxon>Deinococcales</taxon>
        <taxon>Deinococcaceae</taxon>
        <taxon>Deinococcus</taxon>
    </lineage>
</organism>
<dbReference type="EC" id="6.3.4.18" evidence="5 6"/>
<keyword evidence="1 5" id="KW-0436">Ligase</keyword>
<dbReference type="InterPro" id="IPR013815">
    <property type="entry name" value="ATP_grasp_subdomain_1"/>
</dbReference>
<dbReference type="InterPro" id="IPR005875">
    <property type="entry name" value="PurK"/>
</dbReference>
<dbReference type="PANTHER" id="PTHR11609">
    <property type="entry name" value="PURINE BIOSYNTHESIS PROTEIN 6/7, PUR6/7"/>
    <property type="match status" value="1"/>
</dbReference>
<feature type="binding site" evidence="5">
    <location>
        <begin position="161"/>
        <end position="167"/>
    </location>
    <ligand>
        <name>ATP</name>
        <dbReference type="ChEBI" id="CHEBI:30616"/>
    </ligand>
</feature>
<comment type="caution">
    <text evidence="9">The sequence shown here is derived from an EMBL/GenBank/DDBJ whole genome shotgun (WGS) entry which is preliminary data.</text>
</comment>
<evidence type="ECO:0000256" key="1">
    <source>
        <dbReference type="ARBA" id="ARBA00022598"/>
    </source>
</evidence>
<dbReference type="InterPro" id="IPR011054">
    <property type="entry name" value="Rudment_hybrid_motif"/>
</dbReference>
<dbReference type="AlphaFoldDB" id="A0A2T3W7S6"/>
<dbReference type="Gene3D" id="3.30.470.20">
    <property type="entry name" value="ATP-grasp fold, B domain"/>
    <property type="match status" value="1"/>
</dbReference>
<keyword evidence="3 5" id="KW-0658">Purine biosynthesis</keyword>
<evidence type="ECO:0000256" key="5">
    <source>
        <dbReference type="HAMAP-Rule" id="MF_01928"/>
    </source>
</evidence>
<dbReference type="Pfam" id="PF02222">
    <property type="entry name" value="ATP-grasp"/>
    <property type="match status" value="1"/>
</dbReference>
<comment type="subunit">
    <text evidence="5 6">Homodimer.</text>
</comment>
<evidence type="ECO:0000256" key="3">
    <source>
        <dbReference type="ARBA" id="ARBA00022755"/>
    </source>
</evidence>
<comment type="function">
    <text evidence="5">Catalyzes the ATP-dependent conversion of 5-aminoimidazole ribonucleotide (AIR) and HCO(3)(-) to N5-carboxyaminoimidazole ribonucleotide (N5-CAIR).</text>
</comment>
<gene>
    <name evidence="5 6 9" type="primary">purK</name>
    <name evidence="9" type="ORF">C8263_09580</name>
</gene>
<feature type="domain" description="ATP-grasp" evidence="8">
    <location>
        <begin position="120"/>
        <end position="305"/>
    </location>
</feature>
<dbReference type="PANTHER" id="PTHR11609:SF5">
    <property type="entry name" value="PHOSPHORIBOSYLAMINOIMIDAZOLE CARBOXYLASE"/>
    <property type="match status" value="1"/>
</dbReference>
<dbReference type="SUPFAM" id="SSF56059">
    <property type="entry name" value="Glutathione synthetase ATP-binding domain-like"/>
    <property type="match status" value="1"/>
</dbReference>
<sequence length="387" mass="40506">MSAPQPTSHNPQPTSHNPQPTLGILGGGQLAQMLALAALPLGVRVTVLEPDPQAPARLCAEHLAAPYTDPQGLARLAGCDAVTLEFENVPLPALAALDGRVPLRPGPGVLARSKHRAREKEALRAAGVGTAPFVTIEEAADLTGALARVGGQGLLKTSELGYDGKGQARVNTDADLGAAWAALGRVPCVLEGLVAFEREVSLAVARTAAGQVAFGPLVENVHRQGILRTSVCRAAPQDTGGRARELARAVAEGWGLEGLLTLEFFELPGGELLVNEVAPRVHNSGHLTQDGGGVSQFEAQVRAVLGLALRDWSPLLPCAMVNVVGVAGPDGQPLHPDWAAIDALPGTRVHLYHKDWRAGRKLGHVNLVAPDEATLHARLRQLEALIP</sequence>
<dbReference type="RefSeq" id="WP_107137904.1">
    <property type="nucleotide sequence ID" value="NZ_PYSV01000008.1"/>
</dbReference>
<dbReference type="InterPro" id="IPR016185">
    <property type="entry name" value="PreATP-grasp_dom_sf"/>
</dbReference>
<keyword evidence="4 5" id="KW-0067">ATP-binding</keyword>
<keyword evidence="2 5" id="KW-0547">Nucleotide-binding</keyword>
<dbReference type="InterPro" id="IPR011761">
    <property type="entry name" value="ATP-grasp"/>
</dbReference>
<feature type="binding site" evidence="5">
    <location>
        <begin position="275"/>
        <end position="276"/>
    </location>
    <ligand>
        <name>ATP</name>
        <dbReference type="ChEBI" id="CHEBI:30616"/>
    </ligand>
</feature>
<keyword evidence="10" id="KW-1185">Reference proteome</keyword>
<evidence type="ECO:0000313" key="10">
    <source>
        <dbReference type="Proteomes" id="UP000240317"/>
    </source>
</evidence>
<feature type="binding site" evidence="5">
    <location>
        <position position="116"/>
    </location>
    <ligand>
        <name>ATP</name>
        <dbReference type="ChEBI" id="CHEBI:30616"/>
    </ligand>
</feature>
<evidence type="ECO:0000256" key="4">
    <source>
        <dbReference type="ARBA" id="ARBA00022840"/>
    </source>
</evidence>
<dbReference type="Pfam" id="PF17769">
    <property type="entry name" value="PurK_C"/>
    <property type="match status" value="1"/>
</dbReference>
<dbReference type="NCBIfam" id="NF004679">
    <property type="entry name" value="PRK06019.1-5"/>
    <property type="match status" value="1"/>
</dbReference>
<dbReference type="Gene3D" id="3.40.50.20">
    <property type="match status" value="1"/>
</dbReference>
<dbReference type="PROSITE" id="PS50975">
    <property type="entry name" value="ATP_GRASP"/>
    <property type="match status" value="1"/>
</dbReference>
<feature type="compositionally biased region" description="Polar residues" evidence="7">
    <location>
        <begin position="1"/>
        <end position="20"/>
    </location>
</feature>
<feature type="binding site" evidence="5">
    <location>
        <begin position="191"/>
        <end position="194"/>
    </location>
    <ligand>
        <name>ATP</name>
        <dbReference type="ChEBI" id="CHEBI:30616"/>
    </ligand>
</feature>
<dbReference type="SUPFAM" id="SSF52440">
    <property type="entry name" value="PreATP-grasp domain"/>
    <property type="match status" value="1"/>
</dbReference>
<dbReference type="Proteomes" id="UP000240317">
    <property type="component" value="Unassembled WGS sequence"/>
</dbReference>
<protein>
    <recommendedName>
        <fullName evidence="5 6">N5-carboxyaminoimidazole ribonucleotide synthase</fullName>
        <shortName evidence="5 6">N5-CAIR synthase</shortName>
        <ecNumber evidence="5 6">6.3.4.18</ecNumber>
    </recommendedName>
    <alternativeName>
        <fullName evidence="5 6">5-(carboxyamino)imidazole ribonucleotide synthetase</fullName>
    </alternativeName>
</protein>
<evidence type="ECO:0000256" key="2">
    <source>
        <dbReference type="ARBA" id="ARBA00022741"/>
    </source>
</evidence>
<feature type="binding site" evidence="5">
    <location>
        <position position="199"/>
    </location>
    <ligand>
        <name>ATP</name>
        <dbReference type="ChEBI" id="CHEBI:30616"/>
    </ligand>
</feature>
<evidence type="ECO:0000256" key="7">
    <source>
        <dbReference type="SAM" id="MobiDB-lite"/>
    </source>
</evidence>
<feature type="binding site" evidence="5">
    <location>
        <position position="156"/>
    </location>
    <ligand>
        <name>ATP</name>
        <dbReference type="ChEBI" id="CHEBI:30616"/>
    </ligand>
</feature>
<dbReference type="InterPro" id="IPR003135">
    <property type="entry name" value="ATP-grasp_carboxylate-amine"/>
</dbReference>
<dbReference type="FunFam" id="3.30.1490.20:FF:000015">
    <property type="entry name" value="N5-carboxyaminoimidazole ribonucleotide synthase"/>
    <property type="match status" value="1"/>
</dbReference>
<dbReference type="Gene3D" id="3.30.1490.20">
    <property type="entry name" value="ATP-grasp fold, A domain"/>
    <property type="match status" value="1"/>
</dbReference>
<dbReference type="NCBIfam" id="TIGR01161">
    <property type="entry name" value="purK"/>
    <property type="match status" value="1"/>
</dbReference>
<dbReference type="GO" id="GO:0005829">
    <property type="term" value="C:cytosol"/>
    <property type="evidence" value="ECO:0007669"/>
    <property type="project" value="TreeGrafter"/>
</dbReference>
<feature type="region of interest" description="Disordered" evidence="7">
    <location>
        <begin position="1"/>
        <end position="23"/>
    </location>
</feature>
<reference evidence="9 10" key="1">
    <citation type="submission" date="2018-03" db="EMBL/GenBank/DDBJ databases">
        <title>Draft genome of Deinococcus sp. OD32.</title>
        <authorList>
            <person name="Wang X.-P."/>
            <person name="Du Z.-J."/>
        </authorList>
    </citation>
    <scope>NUCLEOTIDE SEQUENCE [LARGE SCALE GENOMIC DNA]</scope>
    <source>
        <strain evidence="9 10">OD32</strain>
    </source>
</reference>
<evidence type="ECO:0000256" key="6">
    <source>
        <dbReference type="RuleBase" id="RU361200"/>
    </source>
</evidence>